<comment type="caution">
    <text evidence="10">The sequence shown here is derived from an EMBL/GenBank/DDBJ whole genome shotgun (WGS) entry which is preliminary data.</text>
</comment>
<dbReference type="Pfam" id="PF08239">
    <property type="entry name" value="SH3_3"/>
    <property type="match status" value="1"/>
</dbReference>
<feature type="signal peptide" evidence="8">
    <location>
        <begin position="1"/>
        <end position="23"/>
    </location>
</feature>
<keyword evidence="4 7" id="KW-1133">Transmembrane helix</keyword>
<evidence type="ECO:0000256" key="5">
    <source>
        <dbReference type="ARBA" id="ARBA00023136"/>
    </source>
</evidence>
<evidence type="ECO:0000256" key="6">
    <source>
        <dbReference type="SAM" id="Coils"/>
    </source>
</evidence>
<dbReference type="InterPro" id="IPR016476">
    <property type="entry name" value="SH3_dom_pro"/>
</dbReference>
<feature type="chain" id="PRO_5001919457" description="SH3b domain-containing protein" evidence="8">
    <location>
        <begin position="24"/>
        <end position="207"/>
    </location>
</feature>
<evidence type="ECO:0000256" key="1">
    <source>
        <dbReference type="ARBA" id="ARBA00004167"/>
    </source>
</evidence>
<keyword evidence="2 7" id="KW-0812">Transmembrane</keyword>
<dbReference type="RefSeq" id="WP_038017663.1">
    <property type="nucleotide sequence ID" value="NZ_JPKR02000004.1"/>
</dbReference>
<keyword evidence="5 7" id="KW-0472">Membrane</keyword>
<evidence type="ECO:0000256" key="4">
    <source>
        <dbReference type="ARBA" id="ARBA00022989"/>
    </source>
</evidence>
<dbReference type="eggNOG" id="COG4991">
    <property type="taxonomic scope" value="Bacteria"/>
</dbReference>
<evidence type="ECO:0000313" key="10">
    <source>
        <dbReference type="EMBL" id="KGD74785.1"/>
    </source>
</evidence>
<evidence type="ECO:0000256" key="7">
    <source>
        <dbReference type="SAM" id="Phobius"/>
    </source>
</evidence>
<dbReference type="Proteomes" id="UP000029577">
    <property type="component" value="Unassembled WGS sequence"/>
</dbReference>
<dbReference type="InterPro" id="IPR003646">
    <property type="entry name" value="SH3-like_bac-type"/>
</dbReference>
<dbReference type="AlphaFoldDB" id="A0A095VJH2"/>
<comment type="subcellular location">
    <subcellularLocation>
        <location evidence="1">Membrane</location>
        <topology evidence="1">Single-pass membrane protein</topology>
    </subcellularLocation>
</comment>
<proteinExistence type="predicted"/>
<accession>A0A095VJH2</accession>
<reference evidence="10" key="1">
    <citation type="submission" date="2014-12" db="EMBL/GenBank/DDBJ databases">
        <title>The draft genome of the Tatumella morbirosei type strain, LMG23360T isolated from pineapple rot.</title>
        <authorList>
            <person name="Smits T.H."/>
            <person name="Palmer M."/>
            <person name="Venter S.N."/>
            <person name="Duffy B."/>
            <person name="Steenkamp E.T."/>
            <person name="Chan W.Y."/>
            <person name="Coutinho T.A."/>
            <person name="Coetzee M.P."/>
            <person name="De Maayer P."/>
        </authorList>
    </citation>
    <scope>NUCLEOTIDE SEQUENCE [LARGE SCALE GENOMIC DNA]</scope>
    <source>
        <strain evidence="10">LMG 23360</strain>
    </source>
</reference>
<keyword evidence="6" id="KW-0175">Coiled coil</keyword>
<dbReference type="NCBIfam" id="TIGR04211">
    <property type="entry name" value="SH3_and_anchor"/>
    <property type="match status" value="1"/>
</dbReference>
<dbReference type="PROSITE" id="PS51781">
    <property type="entry name" value="SH3B"/>
    <property type="match status" value="1"/>
</dbReference>
<evidence type="ECO:0000259" key="9">
    <source>
        <dbReference type="PROSITE" id="PS51781"/>
    </source>
</evidence>
<keyword evidence="3 8" id="KW-0732">Signal</keyword>
<dbReference type="STRING" id="642227.HA49_05580"/>
<dbReference type="Gene3D" id="2.30.30.40">
    <property type="entry name" value="SH3 Domains"/>
    <property type="match status" value="1"/>
</dbReference>
<keyword evidence="11" id="KW-1185">Reference proteome</keyword>
<feature type="domain" description="SH3b" evidence="9">
    <location>
        <begin position="24"/>
        <end position="90"/>
    </location>
</feature>
<organism evidence="10 11">
    <name type="scientific">Tatumella morbirosei</name>
    <dbReference type="NCBI Taxonomy" id="642227"/>
    <lineage>
        <taxon>Bacteria</taxon>
        <taxon>Pseudomonadati</taxon>
        <taxon>Pseudomonadota</taxon>
        <taxon>Gammaproteobacteria</taxon>
        <taxon>Enterobacterales</taxon>
        <taxon>Erwiniaceae</taxon>
        <taxon>Tatumella</taxon>
    </lineage>
</organism>
<feature type="coiled-coil region" evidence="6">
    <location>
        <begin position="96"/>
        <end position="155"/>
    </location>
</feature>
<gene>
    <name evidence="10" type="ORF">HA49_05580</name>
</gene>
<protein>
    <recommendedName>
        <fullName evidence="9">SH3b domain-containing protein</fullName>
    </recommendedName>
</protein>
<dbReference type="OrthoDB" id="9790951at2"/>
<dbReference type="EMBL" id="JPKR02000004">
    <property type="protein sequence ID" value="KGD74785.1"/>
    <property type="molecule type" value="Genomic_DNA"/>
</dbReference>
<name>A0A095VJH2_9GAMM</name>
<evidence type="ECO:0000256" key="3">
    <source>
        <dbReference type="ARBA" id="ARBA00022729"/>
    </source>
</evidence>
<sequence>MNKLTRTGIFLLAFSTIAPAVHADTTRYISDELSTWVRSGPGDQYRLVGKVNAGDQVTVLQTNPDSKYAQIRDSEGRTTWIPLSQLSDTPSLRTQVPQLQQQVKQLTDKLANIDNSWNQRTADMQKKVAGSDSAIDALKQENQTLKNSLIVAQKKVAAANVQLDDKQRAIIMQWFMYGGGVMGLGLLLGLLLPRMIPRRKSNDRWMR</sequence>
<evidence type="ECO:0000256" key="8">
    <source>
        <dbReference type="SAM" id="SignalP"/>
    </source>
</evidence>
<evidence type="ECO:0000313" key="11">
    <source>
        <dbReference type="Proteomes" id="UP000029577"/>
    </source>
</evidence>
<evidence type="ECO:0000256" key="2">
    <source>
        <dbReference type="ARBA" id="ARBA00022692"/>
    </source>
</evidence>
<dbReference type="PIRSF" id="PIRSF006158">
    <property type="entry name" value="UCP006158_SH3"/>
    <property type="match status" value="1"/>
</dbReference>
<feature type="transmembrane region" description="Helical" evidence="7">
    <location>
        <begin position="174"/>
        <end position="192"/>
    </location>
</feature>
<dbReference type="GO" id="GO:0016020">
    <property type="term" value="C:membrane"/>
    <property type="evidence" value="ECO:0007669"/>
    <property type="project" value="UniProtKB-SubCell"/>
</dbReference>
<dbReference type="SMART" id="SM00287">
    <property type="entry name" value="SH3b"/>
    <property type="match status" value="1"/>
</dbReference>